<dbReference type="Gene3D" id="2.40.400.10">
    <property type="entry name" value="Acetoacetate decarboxylase-like"/>
    <property type="match status" value="1"/>
</dbReference>
<dbReference type="AlphaFoldDB" id="M2SW25"/>
<dbReference type="OrthoDB" id="10248817at2759"/>
<dbReference type="STRING" id="701091.M2SW25"/>
<sequence length="205" mass="22974">MLKGTLSLSKDAIPSYWPPYPTGPYDNELEDVTTTVIQYRVAGSDIRHLIPDIMEIEKESLMASMFIRYGKSSGGLYNEFVLHAEVTFNGQKYNYCIILTLDNESAIFAGRELSGIPKAFGKMHIKTSTRMRLYQGTADGPVSESLPKDDTLNLSLRSILSLTKSQSAPIKELVPSWMEWHAKSAWVGKGCLFFTPGTLLHPWHI</sequence>
<protein>
    <recommendedName>
        <fullName evidence="3">Acetoacetate decarboxylase</fullName>
    </recommendedName>
</protein>
<dbReference type="Pfam" id="PF06314">
    <property type="entry name" value="ADC"/>
    <property type="match status" value="1"/>
</dbReference>
<evidence type="ECO:0000313" key="2">
    <source>
        <dbReference type="Proteomes" id="UP000016936"/>
    </source>
</evidence>
<dbReference type="GO" id="GO:0016829">
    <property type="term" value="F:lyase activity"/>
    <property type="evidence" value="ECO:0007669"/>
    <property type="project" value="InterPro"/>
</dbReference>
<gene>
    <name evidence="1" type="ORF">COCHEDRAFT_1156602</name>
</gene>
<keyword evidence="2" id="KW-1185">Reference proteome</keyword>
<accession>M2SW25</accession>
<dbReference type="EMBL" id="KB445578">
    <property type="protein sequence ID" value="EMD89555.1"/>
    <property type="molecule type" value="Genomic_DNA"/>
</dbReference>
<organism evidence="1 2">
    <name type="scientific">Cochliobolus heterostrophus (strain C5 / ATCC 48332 / race O)</name>
    <name type="common">Southern corn leaf blight fungus</name>
    <name type="synonym">Bipolaris maydis</name>
    <dbReference type="NCBI Taxonomy" id="701091"/>
    <lineage>
        <taxon>Eukaryota</taxon>
        <taxon>Fungi</taxon>
        <taxon>Dikarya</taxon>
        <taxon>Ascomycota</taxon>
        <taxon>Pezizomycotina</taxon>
        <taxon>Dothideomycetes</taxon>
        <taxon>Pleosporomycetidae</taxon>
        <taxon>Pleosporales</taxon>
        <taxon>Pleosporineae</taxon>
        <taxon>Pleosporaceae</taxon>
        <taxon>Bipolaris</taxon>
    </lineage>
</organism>
<reference evidence="1 2" key="1">
    <citation type="journal article" date="2012" name="PLoS Pathog.">
        <title>Diverse lifestyles and strategies of plant pathogenesis encoded in the genomes of eighteen Dothideomycetes fungi.</title>
        <authorList>
            <person name="Ohm R.A."/>
            <person name="Feau N."/>
            <person name="Henrissat B."/>
            <person name="Schoch C.L."/>
            <person name="Horwitz B.A."/>
            <person name="Barry K.W."/>
            <person name="Condon B.J."/>
            <person name="Copeland A.C."/>
            <person name="Dhillon B."/>
            <person name="Glaser F."/>
            <person name="Hesse C.N."/>
            <person name="Kosti I."/>
            <person name="LaButti K."/>
            <person name="Lindquist E.A."/>
            <person name="Lucas S."/>
            <person name="Salamov A.A."/>
            <person name="Bradshaw R.E."/>
            <person name="Ciuffetti L."/>
            <person name="Hamelin R.C."/>
            <person name="Kema G.H.J."/>
            <person name="Lawrence C."/>
            <person name="Scott J.A."/>
            <person name="Spatafora J.W."/>
            <person name="Turgeon B.G."/>
            <person name="de Wit P.J.G.M."/>
            <person name="Zhong S."/>
            <person name="Goodwin S.B."/>
            <person name="Grigoriev I.V."/>
        </authorList>
    </citation>
    <scope>NUCLEOTIDE SEQUENCE [LARGE SCALE GENOMIC DNA]</scope>
    <source>
        <strain evidence="2">C5 / ATCC 48332 / race O</strain>
    </source>
</reference>
<dbReference type="Proteomes" id="UP000016936">
    <property type="component" value="Unassembled WGS sequence"/>
</dbReference>
<dbReference type="SUPFAM" id="SSF160104">
    <property type="entry name" value="Acetoacetate decarboxylase-like"/>
    <property type="match status" value="1"/>
</dbReference>
<name>M2SW25_COCH5</name>
<evidence type="ECO:0000313" key="1">
    <source>
        <dbReference type="EMBL" id="EMD89555.1"/>
    </source>
</evidence>
<dbReference type="OMA" id="YNEYTHG"/>
<dbReference type="InterPro" id="IPR010451">
    <property type="entry name" value="Acetoacetate_decarboxylase"/>
</dbReference>
<reference evidence="2" key="2">
    <citation type="journal article" date="2013" name="PLoS Genet.">
        <title>Comparative genome structure, secondary metabolite, and effector coding capacity across Cochliobolus pathogens.</title>
        <authorList>
            <person name="Condon B.J."/>
            <person name="Leng Y."/>
            <person name="Wu D."/>
            <person name="Bushley K.E."/>
            <person name="Ohm R.A."/>
            <person name="Otillar R."/>
            <person name="Martin J."/>
            <person name="Schackwitz W."/>
            <person name="Grimwood J."/>
            <person name="MohdZainudin N."/>
            <person name="Xue C."/>
            <person name="Wang R."/>
            <person name="Manning V.A."/>
            <person name="Dhillon B."/>
            <person name="Tu Z.J."/>
            <person name="Steffenson B.J."/>
            <person name="Salamov A."/>
            <person name="Sun H."/>
            <person name="Lowry S."/>
            <person name="LaButti K."/>
            <person name="Han J."/>
            <person name="Copeland A."/>
            <person name="Lindquist E."/>
            <person name="Barry K."/>
            <person name="Schmutz J."/>
            <person name="Baker S.E."/>
            <person name="Ciuffetti L.M."/>
            <person name="Grigoriev I.V."/>
            <person name="Zhong S."/>
            <person name="Turgeon B.G."/>
        </authorList>
    </citation>
    <scope>NUCLEOTIDE SEQUENCE [LARGE SCALE GENOMIC DNA]</scope>
    <source>
        <strain evidence="2">C5 / ATCC 48332 / race O</strain>
    </source>
</reference>
<dbReference type="InterPro" id="IPR023375">
    <property type="entry name" value="ADC_dom_sf"/>
</dbReference>
<proteinExistence type="predicted"/>
<evidence type="ECO:0008006" key="3">
    <source>
        <dbReference type="Google" id="ProtNLM"/>
    </source>
</evidence>
<dbReference type="HOGENOM" id="CLU_098009_0_0_1"/>